<evidence type="ECO:0000256" key="9">
    <source>
        <dbReference type="HAMAP-Rule" id="MF_01023"/>
    </source>
</evidence>
<dbReference type="GO" id="GO:0000105">
    <property type="term" value="P:L-histidine biosynthetic process"/>
    <property type="evidence" value="ECO:0007669"/>
    <property type="project" value="UniProtKB-UniRule"/>
</dbReference>
<dbReference type="AlphaFoldDB" id="A0A1S7LE77"/>
<dbReference type="SUPFAM" id="SSF53383">
    <property type="entry name" value="PLP-dependent transferases"/>
    <property type="match status" value="1"/>
</dbReference>
<dbReference type="Pfam" id="PF00155">
    <property type="entry name" value="Aminotran_1_2"/>
    <property type="match status" value="1"/>
</dbReference>
<dbReference type="InterPro" id="IPR050106">
    <property type="entry name" value="HistidinolP_aminotransfase"/>
</dbReference>
<comment type="subunit">
    <text evidence="4 9">Homodimer.</text>
</comment>
<comment type="pathway">
    <text evidence="2 9">Amino-acid biosynthesis; L-histidine biosynthesis; L-histidine from 5-phospho-alpha-D-ribose 1-diphosphate: step 7/9.</text>
</comment>
<dbReference type="GO" id="GO:0004400">
    <property type="term" value="F:histidinol-phosphate transaminase activity"/>
    <property type="evidence" value="ECO:0007669"/>
    <property type="project" value="UniProtKB-UniRule"/>
</dbReference>
<name>A0A1S7LE77_MAGMO</name>
<dbReference type="NCBIfam" id="TIGR01141">
    <property type="entry name" value="hisC"/>
    <property type="match status" value="1"/>
</dbReference>
<gene>
    <name evidence="9 11" type="primary">hisC</name>
    <name evidence="11" type="ORF">MAGMO_0134</name>
</gene>
<reference evidence="11" key="1">
    <citation type="submission" date="2015-04" db="EMBL/GenBank/DDBJ databases">
        <authorList>
            <person name="Syromyatnikov M.Y."/>
            <person name="Popov V.N."/>
        </authorList>
    </citation>
    <scope>NUCLEOTIDE SEQUENCE</scope>
    <source>
        <strain evidence="11">MO-1</strain>
    </source>
</reference>
<dbReference type="HAMAP" id="MF_01023">
    <property type="entry name" value="HisC_aminotrans_2"/>
    <property type="match status" value="1"/>
</dbReference>
<evidence type="ECO:0000256" key="4">
    <source>
        <dbReference type="ARBA" id="ARBA00011738"/>
    </source>
</evidence>
<evidence type="ECO:0000256" key="1">
    <source>
        <dbReference type="ARBA" id="ARBA00001933"/>
    </source>
</evidence>
<dbReference type="GO" id="GO:0030170">
    <property type="term" value="F:pyridoxal phosphate binding"/>
    <property type="evidence" value="ECO:0007669"/>
    <property type="project" value="InterPro"/>
</dbReference>
<dbReference type="InterPro" id="IPR015422">
    <property type="entry name" value="PyrdxlP-dep_Trfase_small"/>
</dbReference>
<keyword evidence="6 9" id="KW-0808">Transferase</keyword>
<sequence length="366" mass="40150">MGFSELFRDGILQSVPYSPGKPIEEVQRELGLSHISKLASNENPEGPIPEAVEAIAQAAREINRYPDGGAYDLTHALAKQLGVAPERVMLGNGSNEIVDMLIRALISPGERVVYAHPSFVVYHLTAGIHFECGRPIPLLADDRHDLPAMAEAVDASTKLVFVCNPNNPTGSYNDAEDFRAFMAQIPANVIVAVDEAYVEYVVAEDYPDTLAMLDQYPNLVIIRTFSKIHSLAGVRVGYMVGHAELVAELHKTREPFNVSSVAQAAAMACLENWHVVAGRRARNRAELERMAVALAELDFQVTPSQTNFLLVRHRRPAAELCDALLREGVIVRPMHPFGLGDGAIRISIGLPEENDHALRALKKILK</sequence>
<comment type="cofactor">
    <cofactor evidence="1 9">
        <name>pyridoxal 5'-phosphate</name>
        <dbReference type="ChEBI" id="CHEBI:597326"/>
    </cofactor>
</comment>
<dbReference type="Gene3D" id="3.90.1150.10">
    <property type="entry name" value="Aspartate Aminotransferase, domain 1"/>
    <property type="match status" value="1"/>
</dbReference>
<dbReference type="InterPro" id="IPR015424">
    <property type="entry name" value="PyrdxlP-dep_Trfase"/>
</dbReference>
<dbReference type="EC" id="2.6.1.9" evidence="9"/>
<dbReference type="InterPro" id="IPR004839">
    <property type="entry name" value="Aminotransferase_I/II_large"/>
</dbReference>
<keyword evidence="7 9" id="KW-0663">Pyridoxal phosphate</keyword>
<proteinExistence type="inferred from homology"/>
<keyword evidence="5 9" id="KW-0032">Aminotransferase</keyword>
<dbReference type="EMBL" id="LO017727">
    <property type="protein sequence ID" value="CRH04349.1"/>
    <property type="molecule type" value="Genomic_DNA"/>
</dbReference>
<comment type="catalytic activity">
    <reaction evidence="8 9">
        <text>L-histidinol phosphate + 2-oxoglutarate = 3-(imidazol-4-yl)-2-oxopropyl phosphate + L-glutamate</text>
        <dbReference type="Rhea" id="RHEA:23744"/>
        <dbReference type="ChEBI" id="CHEBI:16810"/>
        <dbReference type="ChEBI" id="CHEBI:29985"/>
        <dbReference type="ChEBI" id="CHEBI:57766"/>
        <dbReference type="ChEBI" id="CHEBI:57980"/>
        <dbReference type="EC" id="2.6.1.9"/>
    </reaction>
</comment>
<dbReference type="PANTHER" id="PTHR43643:SF3">
    <property type="entry name" value="HISTIDINOL-PHOSPHATE AMINOTRANSFERASE"/>
    <property type="match status" value="1"/>
</dbReference>
<evidence type="ECO:0000256" key="3">
    <source>
        <dbReference type="ARBA" id="ARBA00007970"/>
    </source>
</evidence>
<organism evidence="11">
    <name type="scientific">Magnetococcus massalia (strain MO-1)</name>
    <dbReference type="NCBI Taxonomy" id="451514"/>
    <lineage>
        <taxon>Bacteria</taxon>
        <taxon>Pseudomonadati</taxon>
        <taxon>Pseudomonadota</taxon>
        <taxon>Magnetococcia</taxon>
        <taxon>Magnetococcales</taxon>
        <taxon>Magnetococcaceae</taxon>
        <taxon>Magnetococcus</taxon>
    </lineage>
</organism>
<evidence type="ECO:0000313" key="11">
    <source>
        <dbReference type="EMBL" id="CRH04349.1"/>
    </source>
</evidence>
<evidence type="ECO:0000256" key="5">
    <source>
        <dbReference type="ARBA" id="ARBA00022576"/>
    </source>
</evidence>
<dbReference type="InterPro" id="IPR005861">
    <property type="entry name" value="HisP_aminotrans"/>
</dbReference>
<feature type="domain" description="Aminotransferase class I/classII large" evidence="10">
    <location>
        <begin position="35"/>
        <end position="361"/>
    </location>
</feature>
<evidence type="ECO:0000256" key="7">
    <source>
        <dbReference type="ARBA" id="ARBA00022898"/>
    </source>
</evidence>
<keyword evidence="9" id="KW-0368">Histidine biosynthesis</keyword>
<evidence type="ECO:0000256" key="6">
    <source>
        <dbReference type="ARBA" id="ARBA00022679"/>
    </source>
</evidence>
<dbReference type="InterPro" id="IPR015421">
    <property type="entry name" value="PyrdxlP-dep_Trfase_major"/>
</dbReference>
<comment type="similarity">
    <text evidence="3 9">Belongs to the class-II pyridoxal-phosphate-dependent aminotransferase family. Histidinol-phosphate aminotransferase subfamily.</text>
</comment>
<dbReference type="UniPathway" id="UPA00031">
    <property type="reaction ID" value="UER00012"/>
</dbReference>
<evidence type="ECO:0000256" key="2">
    <source>
        <dbReference type="ARBA" id="ARBA00005011"/>
    </source>
</evidence>
<dbReference type="Gene3D" id="3.40.640.10">
    <property type="entry name" value="Type I PLP-dependent aspartate aminotransferase-like (Major domain)"/>
    <property type="match status" value="1"/>
</dbReference>
<protein>
    <recommendedName>
        <fullName evidence="9">Histidinol-phosphate aminotransferase</fullName>
        <ecNumber evidence="9">2.6.1.9</ecNumber>
    </recommendedName>
    <alternativeName>
        <fullName evidence="9">Imidazole acetol-phosphate transaminase</fullName>
    </alternativeName>
</protein>
<keyword evidence="9" id="KW-0028">Amino-acid biosynthesis</keyword>
<evidence type="ECO:0000259" key="10">
    <source>
        <dbReference type="Pfam" id="PF00155"/>
    </source>
</evidence>
<dbReference type="CDD" id="cd00609">
    <property type="entry name" value="AAT_like"/>
    <property type="match status" value="1"/>
</dbReference>
<evidence type="ECO:0000256" key="8">
    <source>
        <dbReference type="ARBA" id="ARBA00047481"/>
    </source>
</evidence>
<dbReference type="PANTHER" id="PTHR43643">
    <property type="entry name" value="HISTIDINOL-PHOSPHATE AMINOTRANSFERASE 2"/>
    <property type="match status" value="1"/>
</dbReference>
<feature type="modified residue" description="N6-(pyridoxal phosphate)lysine" evidence="9">
    <location>
        <position position="227"/>
    </location>
</feature>
<accession>A0A1S7LE77</accession>